<organism evidence="1">
    <name type="scientific">mine drainage metagenome</name>
    <dbReference type="NCBI Taxonomy" id="410659"/>
    <lineage>
        <taxon>unclassified sequences</taxon>
        <taxon>metagenomes</taxon>
        <taxon>ecological metagenomes</taxon>
    </lineage>
</organism>
<dbReference type="PANTHER" id="PTHR36302:SF1">
    <property type="entry name" value="COPPER CHAPERONE PCU(A)C"/>
    <property type="match status" value="1"/>
</dbReference>
<dbReference type="Pfam" id="PF04314">
    <property type="entry name" value="PCuAC"/>
    <property type="match status" value="1"/>
</dbReference>
<dbReference type="InterPro" id="IPR058248">
    <property type="entry name" value="Lxx211020-like"/>
</dbReference>
<comment type="caution">
    <text evidence="1">The sequence shown here is derived from an EMBL/GenBank/DDBJ whole genome shotgun (WGS) entry which is preliminary data.</text>
</comment>
<evidence type="ECO:0000313" key="1">
    <source>
        <dbReference type="EMBL" id="OIQ64956.1"/>
    </source>
</evidence>
<dbReference type="InterPro" id="IPR007410">
    <property type="entry name" value="LpqE-like"/>
</dbReference>
<name>A0A1J5PBU0_9ZZZZ</name>
<reference evidence="1" key="1">
    <citation type="submission" date="2016-10" db="EMBL/GenBank/DDBJ databases">
        <title>Sequence of Gallionella enrichment culture.</title>
        <authorList>
            <person name="Poehlein A."/>
            <person name="Muehling M."/>
            <person name="Daniel R."/>
        </authorList>
    </citation>
    <scope>NUCLEOTIDE SEQUENCE</scope>
</reference>
<dbReference type="AlphaFoldDB" id="A0A1J5PBU0"/>
<dbReference type="PANTHER" id="PTHR36302">
    <property type="entry name" value="BLR7088 PROTEIN"/>
    <property type="match status" value="1"/>
</dbReference>
<proteinExistence type="predicted"/>
<protein>
    <recommendedName>
        <fullName evidence="2">Copper chaperone PCu(A)C</fullName>
    </recommendedName>
</protein>
<dbReference type="SUPFAM" id="SSF110087">
    <property type="entry name" value="DR1885-like metal-binding protein"/>
    <property type="match status" value="1"/>
</dbReference>
<sequence>MVPGARAQAVGDIQITSAQALPSIPGARNGGGFLTVVNQGKADDKIVAASSPVCGHVELHTMAMENNIMRMREVGDIPVAAGQSLRMMPGSGYHLMFMDLKQALKVGDSVPVTVQFAKAGKVDLQLKVEPRDKIAEGGAMPGKAMPGGMH</sequence>
<dbReference type="Gene3D" id="2.60.40.1890">
    <property type="entry name" value="PCu(A)C copper chaperone"/>
    <property type="match status" value="1"/>
</dbReference>
<dbReference type="InterPro" id="IPR036182">
    <property type="entry name" value="PCuAC_sf"/>
</dbReference>
<accession>A0A1J5PBU0</accession>
<dbReference type="EMBL" id="MLJW01007705">
    <property type="protein sequence ID" value="OIQ64956.1"/>
    <property type="molecule type" value="Genomic_DNA"/>
</dbReference>
<gene>
    <name evidence="1" type="ORF">GALL_534900</name>
</gene>
<evidence type="ECO:0008006" key="2">
    <source>
        <dbReference type="Google" id="ProtNLM"/>
    </source>
</evidence>